<proteinExistence type="predicted"/>
<dbReference type="AlphaFoldDB" id="A0A2K1QFU3"/>
<gene>
    <name evidence="3" type="ORF">CAC42_3235</name>
</gene>
<evidence type="ECO:0000256" key="1">
    <source>
        <dbReference type="SAM" id="MobiDB-lite"/>
    </source>
</evidence>
<dbReference type="GO" id="GO:0005739">
    <property type="term" value="C:mitochondrion"/>
    <property type="evidence" value="ECO:0007669"/>
    <property type="project" value="TreeGrafter"/>
</dbReference>
<dbReference type="PANTHER" id="PTHR21193:SF3">
    <property type="entry name" value="OXIDOREDUCTASE-LIKE DOMAIN-CONTAINING PROTEIN 1"/>
    <property type="match status" value="1"/>
</dbReference>
<dbReference type="InParanoid" id="A0A2K1QFU3"/>
<dbReference type="InterPro" id="IPR019180">
    <property type="entry name" value="Oxidoreductase-like_N"/>
</dbReference>
<dbReference type="Proteomes" id="UP000243797">
    <property type="component" value="Unassembled WGS sequence"/>
</dbReference>
<feature type="domain" description="Oxidoreductase-like" evidence="2">
    <location>
        <begin position="119"/>
        <end position="163"/>
    </location>
</feature>
<feature type="region of interest" description="Disordered" evidence="1">
    <location>
        <begin position="66"/>
        <end position="94"/>
    </location>
</feature>
<evidence type="ECO:0000313" key="4">
    <source>
        <dbReference type="Proteomes" id="UP000243797"/>
    </source>
</evidence>
<keyword evidence="4" id="KW-1185">Reference proteome</keyword>
<dbReference type="PANTHER" id="PTHR21193">
    <property type="entry name" value="OXIDOREDUCTASE-LIKE DOMAIN-CONTAINING PROTEIN 1"/>
    <property type="match status" value="1"/>
</dbReference>
<protein>
    <submittedName>
        <fullName evidence="3">UPF0651 protein, mitochondrial</fullName>
    </submittedName>
</protein>
<sequence length="261" mass="28490">MRAFSARITYRAPTSVEQISNHAIAVRPRPLPSRIVRPGFQRRLKSSARNQAIPLDGYYADILSRSSNQTSDSKPSAVTTAPTPEQPERAELEARARVVFGSRLAGPERLRELEKGSTMVAGVKIPPKPEEPDNCCMSGCVNCVWDRYGEEVEEWAAKSREAKMKLKALEGRDGGARAHSNMGESGQAITGERLATGIGKVPTHVAVSMDDDGGGSDTSWTADAQVGEDDMLGDLSVEIREFIRTEKMLKQRHARENNLGG</sequence>
<comment type="caution">
    <text evidence="3">The sequence shown here is derived from an EMBL/GenBank/DDBJ whole genome shotgun (WGS) entry which is preliminary data.</text>
</comment>
<dbReference type="Pfam" id="PF09791">
    <property type="entry name" value="Oxidored-like"/>
    <property type="match status" value="1"/>
</dbReference>
<evidence type="ECO:0000313" key="3">
    <source>
        <dbReference type="EMBL" id="PNS13742.1"/>
    </source>
</evidence>
<name>A0A2K1QFU3_9PEZI</name>
<dbReference type="OrthoDB" id="10064411at2759"/>
<dbReference type="STRING" id="2082308.A0A2K1QFU3"/>
<evidence type="ECO:0000259" key="2">
    <source>
        <dbReference type="Pfam" id="PF09791"/>
    </source>
</evidence>
<organism evidence="3 4">
    <name type="scientific">Sphaceloma murrayae</name>
    <dbReference type="NCBI Taxonomy" id="2082308"/>
    <lineage>
        <taxon>Eukaryota</taxon>
        <taxon>Fungi</taxon>
        <taxon>Dikarya</taxon>
        <taxon>Ascomycota</taxon>
        <taxon>Pezizomycotina</taxon>
        <taxon>Dothideomycetes</taxon>
        <taxon>Dothideomycetidae</taxon>
        <taxon>Myriangiales</taxon>
        <taxon>Elsinoaceae</taxon>
        <taxon>Sphaceloma</taxon>
    </lineage>
</organism>
<dbReference type="EMBL" id="NKHZ01000094">
    <property type="protein sequence ID" value="PNS13742.1"/>
    <property type="molecule type" value="Genomic_DNA"/>
</dbReference>
<accession>A0A2K1QFU3</accession>
<reference evidence="3 4" key="1">
    <citation type="submission" date="2017-06" db="EMBL/GenBank/DDBJ databases">
        <title>Draft genome sequence of a variant of Elsinoe murrayae.</title>
        <authorList>
            <person name="Cheng Q."/>
        </authorList>
    </citation>
    <scope>NUCLEOTIDE SEQUENCE [LARGE SCALE GENOMIC DNA]</scope>
    <source>
        <strain evidence="3 4">CQ-2017a</strain>
    </source>
</reference>
<dbReference type="InterPro" id="IPR039251">
    <property type="entry name" value="OXLD1"/>
</dbReference>
<feature type="compositionally biased region" description="Polar residues" evidence="1">
    <location>
        <begin position="66"/>
        <end position="83"/>
    </location>
</feature>